<keyword evidence="2" id="KW-1185">Reference proteome</keyword>
<proteinExistence type="predicted"/>
<reference evidence="1" key="1">
    <citation type="submission" date="2021-10" db="EMBL/GenBank/DDBJ databases">
        <authorList>
            <person name="Dean J.D."/>
            <person name="Kim M.K."/>
            <person name="Newey C.N."/>
            <person name="Stoker T.S."/>
            <person name="Thompson D.W."/>
            <person name="Grose J.H."/>
        </authorList>
    </citation>
    <scope>NUCLEOTIDE SEQUENCE</scope>
    <source>
        <strain evidence="1">BT178</strain>
    </source>
</reference>
<dbReference type="EMBL" id="JAJADR010000003">
    <property type="protein sequence ID" value="MCB2408655.1"/>
    <property type="molecule type" value="Genomic_DNA"/>
</dbReference>
<name>A0ABS8AR11_9BACT</name>
<dbReference type="RefSeq" id="WP_226175898.1">
    <property type="nucleotide sequence ID" value="NZ_JAJADR010000003.1"/>
</dbReference>
<comment type="caution">
    <text evidence="1">The sequence shown here is derived from an EMBL/GenBank/DDBJ whole genome shotgun (WGS) entry which is preliminary data.</text>
</comment>
<accession>A0ABS8AR11</accession>
<sequence length="248" mass="28030">MKTSGLLYGLMLLGLLQAHGSRAQAIKPDSSFLALASAKMASLQLEDPDNSSHLYNGAEYVHYERMYTHVEGHQFFQTTELQPGDIYYDGALYHNIPLLYDIKLDQVVLKFPKSPLQLKLVNEKLMSFTVNQHTFVRLVGDNTAKAAVPTGFYDVRLEGKTRVLARRIKKANETITTTGVELSFDEADKFYVEKGGVVYPISGKGAFVAVLEDKKKELRKYISTQKLKFTKEQQEASFIKLAQYYNTL</sequence>
<evidence type="ECO:0000313" key="1">
    <source>
        <dbReference type="EMBL" id="MCB2408655.1"/>
    </source>
</evidence>
<evidence type="ECO:0000313" key="2">
    <source>
        <dbReference type="Proteomes" id="UP001165296"/>
    </source>
</evidence>
<gene>
    <name evidence="1" type="ORF">LGH74_11770</name>
</gene>
<organism evidence="1 2">
    <name type="scientific">Hymenobacter lucidus</name>
    <dbReference type="NCBI Taxonomy" id="2880930"/>
    <lineage>
        <taxon>Bacteria</taxon>
        <taxon>Pseudomonadati</taxon>
        <taxon>Bacteroidota</taxon>
        <taxon>Cytophagia</taxon>
        <taxon>Cytophagales</taxon>
        <taxon>Hymenobacteraceae</taxon>
        <taxon>Hymenobacter</taxon>
    </lineage>
</organism>
<dbReference type="Proteomes" id="UP001165296">
    <property type="component" value="Unassembled WGS sequence"/>
</dbReference>
<protein>
    <submittedName>
        <fullName evidence="1">Uncharacterized protein</fullName>
    </submittedName>
</protein>